<dbReference type="Proteomes" id="UP000283260">
    <property type="component" value="Unassembled WGS sequence"/>
</dbReference>
<gene>
    <name evidence="1" type="ORF">BK661_05230</name>
</gene>
<evidence type="ECO:0000313" key="2">
    <source>
        <dbReference type="Proteomes" id="UP000283260"/>
    </source>
</evidence>
<protein>
    <submittedName>
        <fullName evidence="1">Uncharacterized protein</fullName>
    </submittedName>
</protein>
<proteinExistence type="predicted"/>
<organism evidence="1 2">
    <name type="scientific">Pseudomonas frederiksbergensis</name>
    <dbReference type="NCBI Taxonomy" id="104087"/>
    <lineage>
        <taxon>Bacteria</taxon>
        <taxon>Pseudomonadati</taxon>
        <taxon>Pseudomonadota</taxon>
        <taxon>Gammaproteobacteria</taxon>
        <taxon>Pseudomonadales</taxon>
        <taxon>Pseudomonadaceae</taxon>
        <taxon>Pseudomonas</taxon>
    </lineage>
</organism>
<accession>A0A423JDG6</accession>
<sequence>MLSSSFFYSAPYDPLLLHPQGWDMQLVKGAIEKVETAGQASLRELGKSLVFTPPQSKTI</sequence>
<dbReference type="AlphaFoldDB" id="A0A423JDG6"/>
<comment type="caution">
    <text evidence="1">The sequence shown here is derived from an EMBL/GenBank/DDBJ whole genome shotgun (WGS) entry which is preliminary data.</text>
</comment>
<dbReference type="EMBL" id="MOBL01000004">
    <property type="protein sequence ID" value="RON35764.1"/>
    <property type="molecule type" value="Genomic_DNA"/>
</dbReference>
<evidence type="ECO:0000313" key="1">
    <source>
        <dbReference type="EMBL" id="RON35764.1"/>
    </source>
</evidence>
<name>A0A423JDG6_9PSED</name>
<dbReference type="RefSeq" id="WP_259698667.1">
    <property type="nucleotide sequence ID" value="NZ_JBNDKA010000001.1"/>
</dbReference>
<reference evidence="1 2" key="1">
    <citation type="submission" date="2016-10" db="EMBL/GenBank/DDBJ databases">
        <title>Comparative genome analysis of multiple Pseudomonas spp. focuses on biocontrol and plant growth promoting traits.</title>
        <authorList>
            <person name="Tao X.-Y."/>
            <person name="Taylor C.G."/>
        </authorList>
    </citation>
    <scope>NUCLEOTIDE SEQUENCE [LARGE SCALE GENOMIC DNA]</scope>
    <source>
        <strain evidence="1 2">94G2</strain>
    </source>
</reference>